<keyword evidence="4" id="KW-1185">Reference proteome</keyword>
<accession>A0A8T9B6W2</accession>
<feature type="domain" description="Protein NO VEIN C-terminal" evidence="2">
    <location>
        <begin position="617"/>
        <end position="672"/>
    </location>
</feature>
<dbReference type="AlphaFoldDB" id="A0A8T9B6W2"/>
<feature type="region of interest" description="Disordered" evidence="1">
    <location>
        <begin position="434"/>
        <end position="472"/>
    </location>
</feature>
<evidence type="ECO:0000259" key="2">
    <source>
        <dbReference type="Pfam" id="PF13020"/>
    </source>
</evidence>
<organism evidence="3 4">
    <name type="scientific">Lachnellula arida</name>
    <dbReference type="NCBI Taxonomy" id="1316785"/>
    <lineage>
        <taxon>Eukaryota</taxon>
        <taxon>Fungi</taxon>
        <taxon>Dikarya</taxon>
        <taxon>Ascomycota</taxon>
        <taxon>Pezizomycotina</taxon>
        <taxon>Leotiomycetes</taxon>
        <taxon>Helotiales</taxon>
        <taxon>Lachnaceae</taxon>
        <taxon>Lachnellula</taxon>
    </lineage>
</organism>
<comment type="caution">
    <text evidence="3">The sequence shown here is derived from an EMBL/GenBank/DDBJ whole genome shotgun (WGS) entry which is preliminary data.</text>
</comment>
<evidence type="ECO:0000256" key="1">
    <source>
        <dbReference type="SAM" id="MobiDB-lite"/>
    </source>
</evidence>
<dbReference type="InterPro" id="IPR024975">
    <property type="entry name" value="NOV_C"/>
</dbReference>
<reference evidence="3 4" key="1">
    <citation type="submission" date="2018-05" db="EMBL/GenBank/DDBJ databases">
        <title>Whole genome sequencing for identification of molecular markers to develop diagnostic detection tools for the regulated plant pathogen Lachnellula willkommii.</title>
        <authorList>
            <person name="Giroux E."/>
            <person name="Bilodeau G."/>
        </authorList>
    </citation>
    <scope>NUCLEOTIDE SEQUENCE [LARGE SCALE GENOMIC DNA]</scope>
    <source>
        <strain evidence="3 4">CBS 203.66</strain>
    </source>
</reference>
<protein>
    <recommendedName>
        <fullName evidence="2">Protein NO VEIN C-terminal domain-containing protein</fullName>
    </recommendedName>
</protein>
<gene>
    <name evidence="3" type="ORF">LARI1_G006425</name>
</gene>
<dbReference type="Pfam" id="PF13020">
    <property type="entry name" value="NOV_C"/>
    <property type="match status" value="1"/>
</dbReference>
<name>A0A8T9B6W2_9HELO</name>
<sequence>MLFQDVLGIRNANWTDYQDTLLQFKRDGETSQQDLERKDEQRRFIVTLILIKDIRNTFENERLIYAPQDPFWFAPSQCLWASPVAVPDKTILHPFYSESLERFFQDRLKISPASLGTLVEGLRSLAQRQPSVNAIKGMINAINAMDPTREDLASIMDANFLPIRRTGSASAGLCFQSCRSNFSIIDRSKLADIFRPHTGFLDFSLEEVQNLAPFLQALDLSNKYLSSLCTEETACSDSGFLDVVSTTKFRNRAHYLLRCAVSHRTPLVVQGHYQNLYDRLLATSVFRTDAISTQYTIRYQNNEIVGPIPQNTGHVHIQEHEGGWQIFVPQNRDAKEICYARELPHALASLFKITTAAGESISHVLNSRIAVIDELMEIGGVGKVPGLIAPQRSNDENIDEDREDYEEEWLHSRISVQTNAEEIDLSLRESGRVSTLPERWGTPSSSSLGRESGGMSPSRIRPPIRSVSPTVPEENGFTRNVYRELLDNVIRIARQAVLPHRDAAVSGIGRFHPGYVHDDAFGVRTQGQLIHDFKIGAAGELFVYELLVKLLSPSFDWSNWTSTINSHVLIHPRYFGRAPWPGRREISDLRYNDTERLLTRHLISAGYLDGNIWSEATPEYFIEVKTTTGDCGDRFFMSSNQYRLMQEMALREARVSNKIYVIFRVYNLGRDSLNVRLYVDPEAHCRQGSLAFAQHTWTVTPVIQ</sequence>
<dbReference type="Proteomes" id="UP000469559">
    <property type="component" value="Unassembled WGS sequence"/>
</dbReference>
<dbReference type="OrthoDB" id="1262810at2759"/>
<evidence type="ECO:0000313" key="4">
    <source>
        <dbReference type="Proteomes" id="UP000469559"/>
    </source>
</evidence>
<evidence type="ECO:0000313" key="3">
    <source>
        <dbReference type="EMBL" id="TVY15156.1"/>
    </source>
</evidence>
<proteinExistence type="predicted"/>
<dbReference type="EMBL" id="QGMF01000550">
    <property type="protein sequence ID" value="TVY15156.1"/>
    <property type="molecule type" value="Genomic_DNA"/>
</dbReference>